<dbReference type="Proteomes" id="UP000503129">
    <property type="component" value="Chromosome"/>
</dbReference>
<feature type="region of interest" description="Disordered" evidence="1">
    <location>
        <begin position="1"/>
        <end position="32"/>
    </location>
</feature>
<dbReference type="RefSeq" id="WP_169268565.1">
    <property type="nucleotide sequence ID" value="NZ_CAWOXK010000001.1"/>
</dbReference>
<feature type="compositionally biased region" description="Basic residues" evidence="1">
    <location>
        <begin position="142"/>
        <end position="158"/>
    </location>
</feature>
<gene>
    <name evidence="3" type="ORF">DP114_25510</name>
</gene>
<sequence length="220" mass="24002">MSKATMENSQSVQQQSSQSKAPVPKSGKKVPPTTGNKNFLINLLVHHTWLLPAGLLLISIGSTAAALYSLGHVGHMQPEEAEIAQAEIIKPIKAPSKAINPTPLWMVAAIALSCGSGTLIIFLLLNRRAQPQEATNNINRHQKRLAKRRPVSKPRPKKNVPAFVPSIPRTPVIIMPPRTETVVTVLPPEQNISPSQGKESLANMLDMRKHTPLSTIIRKD</sequence>
<protein>
    <submittedName>
        <fullName evidence="3">Uncharacterized protein</fullName>
    </submittedName>
</protein>
<keyword evidence="4" id="KW-1185">Reference proteome</keyword>
<evidence type="ECO:0000313" key="3">
    <source>
        <dbReference type="EMBL" id="QDL10816.1"/>
    </source>
</evidence>
<evidence type="ECO:0000313" key="4">
    <source>
        <dbReference type="Proteomes" id="UP000503129"/>
    </source>
</evidence>
<evidence type="ECO:0000256" key="1">
    <source>
        <dbReference type="SAM" id="MobiDB-lite"/>
    </source>
</evidence>
<dbReference type="EMBL" id="CP030118">
    <property type="protein sequence ID" value="QDL10816.1"/>
    <property type="molecule type" value="Genomic_DNA"/>
</dbReference>
<feature type="compositionally biased region" description="Low complexity" evidence="1">
    <location>
        <begin position="9"/>
        <end position="19"/>
    </location>
</feature>
<feature type="region of interest" description="Disordered" evidence="1">
    <location>
        <begin position="142"/>
        <end position="162"/>
    </location>
</feature>
<accession>A0A856MPC5</accession>
<dbReference type="AlphaFoldDB" id="A0A856MPC5"/>
<feature type="transmembrane region" description="Helical" evidence="2">
    <location>
        <begin position="104"/>
        <end position="125"/>
    </location>
</feature>
<dbReference type="KEGG" id="bsen:DP114_25510"/>
<keyword evidence="2" id="KW-0472">Membrane</keyword>
<organism evidence="3 4">
    <name type="scientific">Brasilonema sennae CENA114</name>
    <dbReference type="NCBI Taxonomy" id="415709"/>
    <lineage>
        <taxon>Bacteria</taxon>
        <taxon>Bacillati</taxon>
        <taxon>Cyanobacteriota</taxon>
        <taxon>Cyanophyceae</taxon>
        <taxon>Nostocales</taxon>
        <taxon>Scytonemataceae</taxon>
        <taxon>Brasilonema</taxon>
        <taxon>Bromeliae group (in: Brasilonema)</taxon>
    </lineage>
</organism>
<reference evidence="3 4" key="1">
    <citation type="submission" date="2018-06" db="EMBL/GenBank/DDBJ databases">
        <title>Comparative genomics of Brasilonema spp. strains.</title>
        <authorList>
            <person name="Alvarenga D.O."/>
            <person name="Fiore M.F."/>
            <person name="Varani A.M."/>
        </authorList>
    </citation>
    <scope>NUCLEOTIDE SEQUENCE [LARGE SCALE GENOMIC DNA]</scope>
    <source>
        <strain evidence="3 4">CENA114</strain>
    </source>
</reference>
<proteinExistence type="predicted"/>
<name>A0A856MPC5_9CYAN</name>
<evidence type="ECO:0000256" key="2">
    <source>
        <dbReference type="SAM" id="Phobius"/>
    </source>
</evidence>
<feature type="transmembrane region" description="Helical" evidence="2">
    <location>
        <begin position="49"/>
        <end position="70"/>
    </location>
</feature>
<keyword evidence="2" id="KW-0812">Transmembrane</keyword>
<keyword evidence="2" id="KW-1133">Transmembrane helix</keyword>